<name>A0A251SPJ2_HELAN</name>
<dbReference type="AlphaFoldDB" id="A0A251SPJ2"/>
<dbReference type="EMBL" id="CM007902">
    <property type="protein sequence ID" value="OTG00453.1"/>
    <property type="molecule type" value="Genomic_DNA"/>
</dbReference>
<evidence type="ECO:0000313" key="2">
    <source>
        <dbReference type="Proteomes" id="UP000215914"/>
    </source>
</evidence>
<dbReference type="InParanoid" id="A0A251SPJ2"/>
<protein>
    <submittedName>
        <fullName evidence="1">Uncharacterized protein</fullName>
    </submittedName>
</protein>
<reference evidence="2" key="1">
    <citation type="journal article" date="2017" name="Nature">
        <title>The sunflower genome provides insights into oil metabolism, flowering and Asterid evolution.</title>
        <authorList>
            <person name="Badouin H."/>
            <person name="Gouzy J."/>
            <person name="Grassa C.J."/>
            <person name="Murat F."/>
            <person name="Staton S.E."/>
            <person name="Cottret L."/>
            <person name="Lelandais-Briere C."/>
            <person name="Owens G.L."/>
            <person name="Carrere S."/>
            <person name="Mayjonade B."/>
            <person name="Legrand L."/>
            <person name="Gill N."/>
            <person name="Kane N.C."/>
            <person name="Bowers J.E."/>
            <person name="Hubner S."/>
            <person name="Bellec A."/>
            <person name="Berard A."/>
            <person name="Berges H."/>
            <person name="Blanchet N."/>
            <person name="Boniface M.C."/>
            <person name="Brunel D."/>
            <person name="Catrice O."/>
            <person name="Chaidir N."/>
            <person name="Claudel C."/>
            <person name="Donnadieu C."/>
            <person name="Faraut T."/>
            <person name="Fievet G."/>
            <person name="Helmstetter N."/>
            <person name="King M."/>
            <person name="Knapp S.J."/>
            <person name="Lai Z."/>
            <person name="Le Paslier M.C."/>
            <person name="Lippi Y."/>
            <person name="Lorenzon L."/>
            <person name="Mandel J.R."/>
            <person name="Marage G."/>
            <person name="Marchand G."/>
            <person name="Marquand E."/>
            <person name="Bret-Mestries E."/>
            <person name="Morien E."/>
            <person name="Nambeesan S."/>
            <person name="Nguyen T."/>
            <person name="Pegot-Espagnet P."/>
            <person name="Pouilly N."/>
            <person name="Raftis F."/>
            <person name="Sallet E."/>
            <person name="Schiex T."/>
            <person name="Thomas J."/>
            <person name="Vandecasteele C."/>
            <person name="Vares D."/>
            <person name="Vear F."/>
            <person name="Vautrin S."/>
            <person name="Crespi M."/>
            <person name="Mangin B."/>
            <person name="Burke J.M."/>
            <person name="Salse J."/>
            <person name="Munos S."/>
            <person name="Vincourt P."/>
            <person name="Rieseberg L.H."/>
            <person name="Langlade N.B."/>
        </authorList>
    </citation>
    <scope>NUCLEOTIDE SEQUENCE [LARGE SCALE GENOMIC DNA]</scope>
    <source>
        <strain evidence="2">cv. SF193</strain>
    </source>
</reference>
<dbReference type="Proteomes" id="UP000215914">
    <property type="component" value="Chromosome 13"/>
</dbReference>
<gene>
    <name evidence="1" type="ORF">HannXRQ_Chr13g0391201</name>
</gene>
<accession>A0A251SPJ2</accession>
<evidence type="ECO:0000313" key="1">
    <source>
        <dbReference type="EMBL" id="OTG00453.1"/>
    </source>
</evidence>
<sequence>MQVFPYSFFFFLCNVSSPSSIRPPIVNGIHSRSTSLHSTRTLLSIVFSTSMDYDIEQ</sequence>
<keyword evidence="2" id="KW-1185">Reference proteome</keyword>
<organism evidence="1 2">
    <name type="scientific">Helianthus annuus</name>
    <name type="common">Common sunflower</name>
    <dbReference type="NCBI Taxonomy" id="4232"/>
    <lineage>
        <taxon>Eukaryota</taxon>
        <taxon>Viridiplantae</taxon>
        <taxon>Streptophyta</taxon>
        <taxon>Embryophyta</taxon>
        <taxon>Tracheophyta</taxon>
        <taxon>Spermatophyta</taxon>
        <taxon>Magnoliopsida</taxon>
        <taxon>eudicotyledons</taxon>
        <taxon>Gunneridae</taxon>
        <taxon>Pentapetalae</taxon>
        <taxon>asterids</taxon>
        <taxon>campanulids</taxon>
        <taxon>Asterales</taxon>
        <taxon>Asteraceae</taxon>
        <taxon>Asteroideae</taxon>
        <taxon>Heliantheae alliance</taxon>
        <taxon>Heliantheae</taxon>
        <taxon>Helianthus</taxon>
    </lineage>
</organism>
<proteinExistence type="predicted"/>